<protein>
    <submittedName>
        <fullName evidence="4">Fic family protein</fullName>
    </submittedName>
</protein>
<dbReference type="PANTHER" id="PTHR13504:SF38">
    <property type="entry name" value="FIDO DOMAIN-CONTAINING PROTEIN"/>
    <property type="match status" value="1"/>
</dbReference>
<dbReference type="AlphaFoldDB" id="A0AAP4F9Z9"/>
<sequence>MYQPFPSVSQWDELAVSLRDVDIAHERMQHAKETVSPEALASALQTARRAAAVDTNAIEGIFPTDRGFTRTVAEQTGAWQQLMDQRGAHVRPAFEDTLAGFDFILDHTTGKYPVTETVIKELHAVMLRSQDEITVYVSVNGTLQAQQQKLPKGEYKKQLNSATRHDGSTFYYAPVADTAPEMARFIAELNSTTFAALHPVVQAAYAHYAFVRIHPFADGNGRIARALASIFLYRSPGVPLVIYHDQRADYLDALEAADDGDFKQLVRFLAEKSVDTAWSIARSVRRHSTGGRRQAGAAGVRGQESGAISADLELSALLDAGAEKNSGSGAKAIGNDDVGKQQLAEGAVRLHELLVSALEREVAECRVGEQLNLRVRTGEDAAQPWASSDGIRDFHELGIDMRISVFADCPRLQPHPISWEVEIFAANHGGNPAENDPIYDYWVSTPESLQLQVFRRELDPVITQHLRVATEITARDIVEEFLQFLINELKGV</sequence>
<dbReference type="RefSeq" id="WP_284589629.1">
    <property type="nucleotide sequence ID" value="NZ_JASNVP010000004.1"/>
</dbReference>
<dbReference type="EMBL" id="JASNVP010000004">
    <property type="protein sequence ID" value="MDK4325973.1"/>
    <property type="molecule type" value="Genomic_DNA"/>
</dbReference>
<dbReference type="InterPro" id="IPR003812">
    <property type="entry name" value="Fido"/>
</dbReference>
<dbReference type="Gene3D" id="1.10.3290.10">
    <property type="entry name" value="Fido-like domain"/>
    <property type="match status" value="1"/>
</dbReference>
<evidence type="ECO:0000313" key="4">
    <source>
        <dbReference type="EMBL" id="MDK4325973.1"/>
    </source>
</evidence>
<dbReference type="PANTHER" id="PTHR13504">
    <property type="entry name" value="FIDO DOMAIN-CONTAINING PROTEIN DDB_G0283145"/>
    <property type="match status" value="1"/>
</dbReference>
<feature type="binding site" evidence="2">
    <location>
        <begin position="218"/>
        <end position="225"/>
    </location>
    <ligand>
        <name>ATP</name>
        <dbReference type="ChEBI" id="CHEBI:30616"/>
    </ligand>
</feature>
<evidence type="ECO:0000313" key="5">
    <source>
        <dbReference type="Proteomes" id="UP001226160"/>
    </source>
</evidence>
<reference evidence="4" key="1">
    <citation type="submission" date="2023-05" db="EMBL/GenBank/DDBJ databases">
        <title>Metabolic capabilities are highly conserved among human nasal-associated Corynebacterium species in pangenomic analyses.</title>
        <authorList>
            <person name="Tran T.H."/>
            <person name="Roberts A.Q."/>
            <person name="Escapa I.F."/>
            <person name="Gao W."/>
            <person name="Conlan S."/>
            <person name="Kong H."/>
            <person name="Segre J.A."/>
            <person name="Kelly M.S."/>
            <person name="Lemon K.P."/>
        </authorList>
    </citation>
    <scope>NUCLEOTIDE SEQUENCE</scope>
    <source>
        <strain evidence="4">KPL2654</strain>
    </source>
</reference>
<name>A0AAP4F9Z9_9CORY</name>
<feature type="active site" evidence="1">
    <location>
        <position position="214"/>
    </location>
</feature>
<feature type="domain" description="Fido" evidence="3">
    <location>
        <begin position="114"/>
        <end position="271"/>
    </location>
</feature>
<dbReference type="SUPFAM" id="SSF140931">
    <property type="entry name" value="Fic-like"/>
    <property type="match status" value="1"/>
</dbReference>
<organism evidence="4 5">
    <name type="scientific">Corynebacterium propinquum</name>
    <dbReference type="NCBI Taxonomy" id="43769"/>
    <lineage>
        <taxon>Bacteria</taxon>
        <taxon>Bacillati</taxon>
        <taxon>Actinomycetota</taxon>
        <taxon>Actinomycetes</taxon>
        <taxon>Mycobacteriales</taxon>
        <taxon>Corynebacteriaceae</taxon>
        <taxon>Corynebacterium</taxon>
    </lineage>
</organism>
<dbReference type="Pfam" id="PF02661">
    <property type="entry name" value="Fic"/>
    <property type="match status" value="1"/>
</dbReference>
<keyword evidence="2" id="KW-0547">Nucleotide-binding</keyword>
<evidence type="ECO:0000256" key="1">
    <source>
        <dbReference type="PIRSR" id="PIRSR640198-1"/>
    </source>
</evidence>
<dbReference type="InterPro" id="IPR036597">
    <property type="entry name" value="Fido-like_dom_sf"/>
</dbReference>
<accession>A0AAP4F9Z9</accession>
<evidence type="ECO:0000259" key="3">
    <source>
        <dbReference type="PROSITE" id="PS51459"/>
    </source>
</evidence>
<evidence type="ECO:0000256" key="2">
    <source>
        <dbReference type="PIRSR" id="PIRSR640198-2"/>
    </source>
</evidence>
<keyword evidence="2" id="KW-0067">ATP-binding</keyword>
<gene>
    <name evidence="4" type="ORF">QPX54_05510</name>
</gene>
<comment type="caution">
    <text evidence="4">The sequence shown here is derived from an EMBL/GenBank/DDBJ whole genome shotgun (WGS) entry which is preliminary data.</text>
</comment>
<dbReference type="PROSITE" id="PS51459">
    <property type="entry name" value="FIDO"/>
    <property type="match status" value="1"/>
</dbReference>
<dbReference type="InterPro" id="IPR040198">
    <property type="entry name" value="Fido_containing"/>
</dbReference>
<proteinExistence type="predicted"/>
<dbReference type="GO" id="GO:0005524">
    <property type="term" value="F:ATP binding"/>
    <property type="evidence" value="ECO:0007669"/>
    <property type="project" value="UniProtKB-KW"/>
</dbReference>
<dbReference type="Proteomes" id="UP001226160">
    <property type="component" value="Unassembled WGS sequence"/>
</dbReference>